<dbReference type="eggNOG" id="COG0493">
    <property type="taxonomic scope" value="Bacteria"/>
</dbReference>
<accession>J0WYT9</accession>
<dbReference type="HOGENOM" id="CLU_024722_4_0_11"/>
<dbReference type="AlphaFoldDB" id="J0WYT9"/>
<gene>
    <name evidence="9" type="ORF">HMPREF9156_00940</name>
</gene>
<evidence type="ECO:0000313" key="9">
    <source>
        <dbReference type="EMBL" id="EJD64764.1"/>
    </source>
</evidence>
<dbReference type="Gene3D" id="3.40.50.720">
    <property type="entry name" value="NAD(P)-binding Rossmann-like Domain"/>
    <property type="match status" value="1"/>
</dbReference>
<keyword evidence="4 7" id="KW-0274">FAD</keyword>
<dbReference type="InterPro" id="IPR055275">
    <property type="entry name" value="Ferredox_Rdtase"/>
</dbReference>
<comment type="cofactor">
    <cofactor evidence="1 7">
        <name>FAD</name>
        <dbReference type="ChEBI" id="CHEBI:57692"/>
    </cofactor>
</comment>
<dbReference type="Gene3D" id="3.50.50.60">
    <property type="entry name" value="FAD/NAD(P)-binding domain"/>
    <property type="match status" value="1"/>
</dbReference>
<feature type="binding site" evidence="8">
    <location>
        <position position="226"/>
    </location>
    <ligand>
        <name>NADP(+)</name>
        <dbReference type="ChEBI" id="CHEBI:58349"/>
    </ligand>
</feature>
<dbReference type="OrthoDB" id="289202at2"/>
<feature type="binding site" evidence="7">
    <location>
        <position position="412"/>
    </location>
    <ligand>
        <name>FAD</name>
        <dbReference type="ChEBI" id="CHEBI:57692"/>
    </ligand>
</feature>
<evidence type="ECO:0000256" key="3">
    <source>
        <dbReference type="ARBA" id="ARBA00022630"/>
    </source>
</evidence>
<comment type="caution">
    <text evidence="9">The sequence shown here is derived from an EMBL/GenBank/DDBJ whole genome shotgun (WGS) entry which is preliminary data.</text>
</comment>
<keyword evidence="5 8" id="KW-0521">NADP</keyword>
<dbReference type="PIRSF" id="PIRSF000362">
    <property type="entry name" value="FNR"/>
    <property type="match status" value="1"/>
</dbReference>
<evidence type="ECO:0000313" key="10">
    <source>
        <dbReference type="Proteomes" id="UP000006415"/>
    </source>
</evidence>
<feature type="binding site" evidence="7">
    <location>
        <position position="25"/>
    </location>
    <ligand>
        <name>FAD</name>
        <dbReference type="ChEBI" id="CHEBI:57692"/>
    </ligand>
</feature>
<feature type="binding site" evidence="8">
    <location>
        <position position="419"/>
    </location>
    <ligand>
        <name>NADP(+)</name>
        <dbReference type="ChEBI" id="CHEBI:58349"/>
    </ligand>
</feature>
<reference evidence="9 10" key="1">
    <citation type="submission" date="2012-01" db="EMBL/GenBank/DDBJ databases">
        <title>The Genome Sequence of Scardovia wiggsiae F0424.</title>
        <authorList>
            <consortium name="The Broad Institute Genome Sequencing Platform"/>
            <person name="Earl A."/>
            <person name="Ward D."/>
            <person name="Feldgarden M."/>
            <person name="Gevers D."/>
            <person name="Izard J."/>
            <person name="Ganesan A."/>
            <person name="Baranova O.V."/>
            <person name="Blanton J.M."/>
            <person name="Tanner A.C."/>
            <person name="Mathney J."/>
            <person name="Dewhirst F.E."/>
            <person name="Young S.K."/>
            <person name="Zeng Q."/>
            <person name="Gargeya S."/>
            <person name="Fitzgerald M."/>
            <person name="Haas B."/>
            <person name="Abouelleil A."/>
            <person name="Alvarado L."/>
            <person name="Arachchi H.M."/>
            <person name="Berlin A."/>
            <person name="Chapman S.B."/>
            <person name="Gearin G."/>
            <person name="Goldberg J."/>
            <person name="Griggs A."/>
            <person name="Gujja S."/>
            <person name="Hansen M."/>
            <person name="Heiman D."/>
            <person name="Howarth C."/>
            <person name="Larimer J."/>
            <person name="Lui A."/>
            <person name="MacDonald P.J.P."/>
            <person name="McCowen C."/>
            <person name="Montmayeur A."/>
            <person name="Murphy C."/>
            <person name="Neiman D."/>
            <person name="Pearson M."/>
            <person name="Priest M."/>
            <person name="Roberts A."/>
            <person name="Saif S."/>
            <person name="Shea T."/>
            <person name="Sisk P."/>
            <person name="Stolte C."/>
            <person name="Sykes S."/>
            <person name="Wortman J."/>
            <person name="Nusbaum C."/>
            <person name="Birren B."/>
        </authorList>
    </citation>
    <scope>NUCLEOTIDE SEQUENCE [LARGE SCALE GENOMIC DNA]</scope>
    <source>
        <strain evidence="9 10">F0424</strain>
    </source>
</reference>
<feature type="binding site" evidence="7">
    <location>
        <position position="64"/>
    </location>
    <ligand>
        <name>FAD</name>
        <dbReference type="ChEBI" id="CHEBI:57692"/>
    </ligand>
</feature>
<feature type="binding site" evidence="8">
    <location>
        <begin position="214"/>
        <end position="215"/>
    </location>
    <ligand>
        <name>NADP(+)</name>
        <dbReference type="ChEBI" id="CHEBI:58349"/>
    </ligand>
</feature>
<feature type="binding site" evidence="7">
    <location>
        <begin position="419"/>
        <end position="421"/>
    </location>
    <ligand>
        <name>FAD</name>
        <dbReference type="ChEBI" id="CHEBI:57692"/>
    </ligand>
</feature>
<feature type="binding site" evidence="7">
    <location>
        <position position="56"/>
    </location>
    <ligand>
        <name>FAD</name>
        <dbReference type="ChEBI" id="CHEBI:57692"/>
    </ligand>
</feature>
<dbReference type="RefSeq" id="WP_007148004.1">
    <property type="nucleotide sequence ID" value="NZ_AKCI01000001.1"/>
</dbReference>
<evidence type="ECO:0000256" key="5">
    <source>
        <dbReference type="ARBA" id="ARBA00022857"/>
    </source>
</evidence>
<comment type="similarity">
    <text evidence="2">Belongs to the ferredoxin--NADP reductase type 1 family.</text>
</comment>
<dbReference type="InterPro" id="IPR036188">
    <property type="entry name" value="FAD/NAD-bd_sf"/>
</dbReference>
<dbReference type="InterPro" id="IPR021163">
    <property type="entry name" value="Ferredox_Rdtase_adrenod"/>
</dbReference>
<evidence type="ECO:0000256" key="2">
    <source>
        <dbReference type="ARBA" id="ARBA00008312"/>
    </source>
</evidence>
<evidence type="ECO:0000256" key="8">
    <source>
        <dbReference type="PIRSR" id="PIRSR000362-2"/>
    </source>
</evidence>
<dbReference type="EMBL" id="AGZS01000005">
    <property type="protein sequence ID" value="EJD64764.1"/>
    <property type="molecule type" value="Genomic_DNA"/>
</dbReference>
<dbReference type="STRING" id="857290.HMPREF9156_00940"/>
<dbReference type="GO" id="GO:0016491">
    <property type="term" value="F:oxidoreductase activity"/>
    <property type="evidence" value="ECO:0007669"/>
    <property type="project" value="UniProtKB-KW"/>
</dbReference>
<name>J0WYT9_9BIFI</name>
<evidence type="ECO:0008006" key="11">
    <source>
        <dbReference type="Google" id="ProtNLM"/>
    </source>
</evidence>
<dbReference type="SUPFAM" id="SSF51971">
    <property type="entry name" value="Nucleotide-binding domain"/>
    <property type="match status" value="1"/>
</dbReference>
<evidence type="ECO:0000256" key="4">
    <source>
        <dbReference type="ARBA" id="ARBA00022827"/>
    </source>
</evidence>
<evidence type="ECO:0000256" key="1">
    <source>
        <dbReference type="ARBA" id="ARBA00001974"/>
    </source>
</evidence>
<evidence type="ECO:0000256" key="7">
    <source>
        <dbReference type="PIRSR" id="PIRSR000362-1"/>
    </source>
</evidence>
<dbReference type="PANTHER" id="PTHR48467:SF1">
    <property type="entry name" value="GLUTAMATE SYNTHASE 1 [NADH], CHLOROPLASTIC-LIKE"/>
    <property type="match status" value="1"/>
</dbReference>
<protein>
    <recommendedName>
        <fullName evidence="11">FAD/NAD(P)-binding domain-containing protein</fullName>
    </recommendedName>
</protein>
<keyword evidence="6" id="KW-0560">Oxidoreductase</keyword>
<keyword evidence="3" id="KW-0285">Flavoprotein</keyword>
<keyword evidence="10" id="KW-1185">Reference proteome</keyword>
<sequence>MTDDKSVAGMAGRPLRAAVIGAGPAGIYSADILLQQLQQKGPDLGLPAEAYVDIFEKLPVPFGLVRYGVAPDHPAIRFITAALDKTLSNPHIRLFADVEFGRDITLEDLQGYYDAVIFSTGAVDDRPLDIEGRSLRGVYGAARFVEWYDGYPGTPPVWPLDAETVAVIGGGNVAMDVARMLMRYPDDLLGTDIPQNVYDGLAANRARDIHVFVRRGAAQAKFSVQELRELEKLPGVQIIVDRKDFDIDDAVMREASKNKLARQMIDELFAVRDLAEHMAGPNGAEAGPGSGSGADFEGKPAKRRCHLHFNSNPVQILGDSGKVRAIRIERTVTATDGVMAGTGEYTDYPVKAVYHAIGYKPAEISGIPYDEVHYTVKNKNGRVISGNILDASDTAEAGSGPRILPFVYTSGWAKRGPVGLIGSTKSDALETVGNILEDWARAAQAGQLRAEDGAGSADKPGSIGQLLASRGISPLGYDAWRRIDACEKAEGAKAGRDRVKITDAEVMRSCGSQPSER</sequence>
<dbReference type="Proteomes" id="UP000006415">
    <property type="component" value="Unassembled WGS sequence"/>
</dbReference>
<evidence type="ECO:0000256" key="6">
    <source>
        <dbReference type="ARBA" id="ARBA00023002"/>
    </source>
</evidence>
<proteinExistence type="inferred from homology"/>
<dbReference type="PRINTS" id="PR00419">
    <property type="entry name" value="ADXRDTASE"/>
</dbReference>
<organism evidence="9 10">
    <name type="scientific">Scardovia wiggsiae F0424</name>
    <dbReference type="NCBI Taxonomy" id="857290"/>
    <lineage>
        <taxon>Bacteria</taxon>
        <taxon>Bacillati</taxon>
        <taxon>Actinomycetota</taxon>
        <taxon>Actinomycetes</taxon>
        <taxon>Bifidobacteriales</taxon>
        <taxon>Bifidobacteriaceae</taxon>
        <taxon>Scardovia</taxon>
    </lineage>
</organism>
<dbReference type="PANTHER" id="PTHR48467">
    <property type="entry name" value="GLUTAMATE SYNTHASE 1 [NADH], CHLOROPLASTIC-LIKE"/>
    <property type="match status" value="1"/>
</dbReference>